<protein>
    <recommendedName>
        <fullName evidence="4">Lipoprotein</fullName>
    </recommendedName>
</protein>
<evidence type="ECO:0000256" key="1">
    <source>
        <dbReference type="SAM" id="MobiDB-lite"/>
    </source>
</evidence>
<organism evidence="2 3">
    <name type="scientific">Streptomyces piniterrae</name>
    <dbReference type="NCBI Taxonomy" id="2571125"/>
    <lineage>
        <taxon>Bacteria</taxon>
        <taxon>Bacillati</taxon>
        <taxon>Actinomycetota</taxon>
        <taxon>Actinomycetes</taxon>
        <taxon>Kitasatosporales</taxon>
        <taxon>Streptomycetaceae</taxon>
        <taxon>Streptomyces</taxon>
    </lineage>
</organism>
<reference evidence="2 3" key="1">
    <citation type="submission" date="2019-04" db="EMBL/GenBank/DDBJ databases">
        <title>Streptomyces piniterrae sp. nov., a heliquinomycin-producing actinomycete isolated from rhizosphere soil of Pinus yunnanensis.</title>
        <authorList>
            <person name="Zhuang X."/>
            <person name="Zhao J."/>
        </authorList>
    </citation>
    <scope>NUCLEOTIDE SEQUENCE [LARGE SCALE GENOMIC DNA]</scope>
    <source>
        <strain evidence="3">jys28</strain>
    </source>
</reference>
<dbReference type="AlphaFoldDB" id="A0A4U0NS67"/>
<gene>
    <name evidence="2" type="ORF">FCH28_04515</name>
</gene>
<keyword evidence="3" id="KW-1185">Reference proteome</keyword>
<proteinExistence type="predicted"/>
<feature type="compositionally biased region" description="Basic and acidic residues" evidence="1">
    <location>
        <begin position="212"/>
        <end position="233"/>
    </location>
</feature>
<sequence length="233" mass="25010">MGTAALLGGCTAPGAPKSAGHTPVASAPARLWPKRSPAPPPSPDPGGDAGPTPLPALPRVPSGDVRKLSALDVVRAQNAEDARHDAPAFDEKTENKIARCDADPGSCPVHAPEYHDLTGDGKEELIVGVEGEEHILAVWVYMLRDGVVNRILDTAGTPTAVEVANGDLIMREPTDSPGYEIRTVHSWDARYKIMVVRTTEFDRRTSPSAAPKPERTRSPQVERTRSPKPERTR</sequence>
<feature type="region of interest" description="Disordered" evidence="1">
    <location>
        <begin position="1"/>
        <end position="62"/>
    </location>
</feature>
<feature type="region of interest" description="Disordered" evidence="1">
    <location>
        <begin position="200"/>
        <end position="233"/>
    </location>
</feature>
<accession>A0A4U0NS67</accession>
<dbReference type="EMBL" id="SUMB01000002">
    <property type="protein sequence ID" value="TJZ57461.1"/>
    <property type="molecule type" value="Genomic_DNA"/>
</dbReference>
<dbReference type="Proteomes" id="UP000308697">
    <property type="component" value="Unassembled WGS sequence"/>
</dbReference>
<evidence type="ECO:0000313" key="3">
    <source>
        <dbReference type="Proteomes" id="UP000308697"/>
    </source>
</evidence>
<dbReference type="OrthoDB" id="4336783at2"/>
<comment type="caution">
    <text evidence="2">The sequence shown here is derived from an EMBL/GenBank/DDBJ whole genome shotgun (WGS) entry which is preliminary data.</text>
</comment>
<name>A0A4U0NS67_9ACTN</name>
<evidence type="ECO:0008006" key="4">
    <source>
        <dbReference type="Google" id="ProtNLM"/>
    </source>
</evidence>
<evidence type="ECO:0000313" key="2">
    <source>
        <dbReference type="EMBL" id="TJZ57461.1"/>
    </source>
</evidence>